<dbReference type="STRING" id="159292.SAMN05192546_11184"/>
<dbReference type="InterPro" id="IPR020288">
    <property type="entry name" value="Sheath_initiator"/>
</dbReference>
<proteinExistence type="predicted"/>
<name>A0A1H3R0Y0_9FIRM</name>
<dbReference type="OrthoDB" id="89089at2"/>
<keyword evidence="2" id="KW-1185">Reference proteome</keyword>
<dbReference type="AlphaFoldDB" id="A0A1H3R0Y0"/>
<dbReference type="RefSeq" id="WP_093315387.1">
    <property type="nucleotide sequence ID" value="NZ_FNPV01000011.1"/>
</dbReference>
<evidence type="ECO:0000313" key="1">
    <source>
        <dbReference type="EMBL" id="SDZ19482.1"/>
    </source>
</evidence>
<reference evidence="1 2" key="1">
    <citation type="submission" date="2016-10" db="EMBL/GenBank/DDBJ databases">
        <authorList>
            <person name="de Groot N.N."/>
        </authorList>
    </citation>
    <scope>NUCLEOTIDE SEQUENCE [LARGE SCALE GENOMIC DNA]</scope>
    <source>
        <strain evidence="1 2">APO</strain>
    </source>
</reference>
<accession>A0A1H3R0Y0</accession>
<sequence length="147" mass="17109">MSLPDIAKLEYTENDVVEKQQQRESRVYKTLVWDFEKGDFELRDGKTLEADGKKYLKIWIKKTLLTIKSTLIFEETEYGSEHYSLIGSNLKPTFVEEEMKRMIREALIRNSAVRSVSNFEFEQEGSRLKITFDVDSIFGILNGEVGL</sequence>
<dbReference type="Pfam" id="PF10934">
    <property type="entry name" value="Sheath_initiator"/>
    <property type="match status" value="1"/>
</dbReference>
<protein>
    <recommendedName>
        <fullName evidence="3">DUF2634 domain-containing protein</fullName>
    </recommendedName>
</protein>
<dbReference type="Proteomes" id="UP000199230">
    <property type="component" value="Unassembled WGS sequence"/>
</dbReference>
<evidence type="ECO:0008006" key="3">
    <source>
        <dbReference type="Google" id="ProtNLM"/>
    </source>
</evidence>
<organism evidence="1 2">
    <name type="scientific">Tindallia californiensis</name>
    <dbReference type="NCBI Taxonomy" id="159292"/>
    <lineage>
        <taxon>Bacteria</taxon>
        <taxon>Bacillati</taxon>
        <taxon>Bacillota</taxon>
        <taxon>Clostridia</taxon>
        <taxon>Peptostreptococcales</taxon>
        <taxon>Tindalliaceae</taxon>
        <taxon>Tindallia</taxon>
    </lineage>
</organism>
<evidence type="ECO:0000313" key="2">
    <source>
        <dbReference type="Proteomes" id="UP000199230"/>
    </source>
</evidence>
<gene>
    <name evidence="1" type="ORF">SAMN05192546_11184</name>
</gene>
<dbReference type="EMBL" id="FNPV01000011">
    <property type="protein sequence ID" value="SDZ19482.1"/>
    <property type="molecule type" value="Genomic_DNA"/>
</dbReference>